<dbReference type="InterPro" id="IPR009003">
    <property type="entry name" value="Peptidase_S1_PA"/>
</dbReference>
<dbReference type="PANTHER" id="PTHR22939">
    <property type="entry name" value="SERINE PROTEASE FAMILY S1C HTRA-RELATED"/>
    <property type="match status" value="1"/>
</dbReference>
<protein>
    <submittedName>
        <fullName evidence="7">Trypsin-like peptidase domain-containing protein</fullName>
    </submittedName>
</protein>
<name>A0ABY9TH91_9GAMM</name>
<dbReference type="SUPFAM" id="SSF50156">
    <property type="entry name" value="PDZ domain-like"/>
    <property type="match status" value="1"/>
</dbReference>
<dbReference type="Proteomes" id="UP001248581">
    <property type="component" value="Chromosome"/>
</dbReference>
<keyword evidence="2" id="KW-0645">Protease</keyword>
<evidence type="ECO:0000313" key="7">
    <source>
        <dbReference type="EMBL" id="WNC68097.1"/>
    </source>
</evidence>
<accession>A0ABY9TH91</accession>
<dbReference type="InterPro" id="IPR001940">
    <property type="entry name" value="Peptidase_S1C"/>
</dbReference>
<reference evidence="8" key="1">
    <citation type="submission" date="2023-09" db="EMBL/GenBank/DDBJ databases">
        <authorList>
            <person name="Li S."/>
            <person name="Li X."/>
            <person name="Zhang C."/>
            <person name="Zhao Z."/>
        </authorList>
    </citation>
    <scope>NUCLEOTIDE SEQUENCE [LARGE SCALE GENOMIC DNA]</scope>
    <source>
        <strain evidence="8">SQ345</strain>
    </source>
</reference>
<feature type="domain" description="PDZ" evidence="6">
    <location>
        <begin position="257"/>
        <end position="337"/>
    </location>
</feature>
<dbReference type="Gene3D" id="2.40.10.10">
    <property type="entry name" value="Trypsin-like serine proteases"/>
    <property type="match status" value="2"/>
</dbReference>
<dbReference type="Pfam" id="PF00595">
    <property type="entry name" value="PDZ"/>
    <property type="match status" value="1"/>
</dbReference>
<evidence type="ECO:0000313" key="8">
    <source>
        <dbReference type="Proteomes" id="UP001248581"/>
    </source>
</evidence>
<evidence type="ECO:0000256" key="5">
    <source>
        <dbReference type="SAM" id="Phobius"/>
    </source>
</evidence>
<proteinExistence type="inferred from homology"/>
<dbReference type="InterPro" id="IPR036034">
    <property type="entry name" value="PDZ_sf"/>
</dbReference>
<sequence length="356" mass="38501">MKLIPALTYILRATSYGLLTAVVLLILVPDLRDGNNLSFNIFSPVNDKPKPISFSSAVAKAAPAVVNIYSETIENDTRYQNRSIQRVKLGSGVIMDTRGYILTNYHVVRNANIITVVLQDSTELSAELIGSDELTDLAVLKVHATNLPVISVDENLVPLVGDMVLAIGNPLNLGQTVTQGIISATGRTGLSSTSYREFLQMDAAINDGNSGGALVNSNGDLVGITSAQFTRLNPQTNIQGIFFAVPYKLAAKILQELISNGRVVRGWLGVSSQQYNPQLKGFVIGSLTPNSPAHLAGLQQGDVVFKINDQEIVSINHALDIVAETDPGIVLNFSIYRQNNLMTVPVKILEYKESRK</sequence>
<gene>
    <name evidence="7" type="ORF">RI845_16420</name>
</gene>
<dbReference type="InterPro" id="IPR001478">
    <property type="entry name" value="PDZ"/>
</dbReference>
<keyword evidence="4" id="KW-0720">Serine protease</keyword>
<keyword evidence="5" id="KW-0472">Membrane</keyword>
<evidence type="ECO:0000256" key="1">
    <source>
        <dbReference type="ARBA" id="ARBA00010541"/>
    </source>
</evidence>
<dbReference type="SMART" id="SM00228">
    <property type="entry name" value="PDZ"/>
    <property type="match status" value="1"/>
</dbReference>
<feature type="transmembrane region" description="Helical" evidence="5">
    <location>
        <begin position="6"/>
        <end position="28"/>
    </location>
</feature>
<dbReference type="PRINTS" id="PR00834">
    <property type="entry name" value="PROTEASES2C"/>
</dbReference>
<dbReference type="SUPFAM" id="SSF50494">
    <property type="entry name" value="Trypsin-like serine proteases"/>
    <property type="match status" value="1"/>
</dbReference>
<keyword evidence="3" id="KW-0378">Hydrolase</keyword>
<dbReference type="PANTHER" id="PTHR22939:SF101">
    <property type="entry name" value="PERIPLASMIC PH-DEPENDENT SERINE ENDOPROTEASE DEGQ"/>
    <property type="match status" value="1"/>
</dbReference>
<keyword evidence="5" id="KW-0812">Transmembrane</keyword>
<dbReference type="Pfam" id="PF13365">
    <property type="entry name" value="Trypsin_2"/>
    <property type="match status" value="1"/>
</dbReference>
<evidence type="ECO:0000256" key="2">
    <source>
        <dbReference type="ARBA" id="ARBA00022670"/>
    </source>
</evidence>
<keyword evidence="5" id="KW-1133">Transmembrane helix</keyword>
<evidence type="ECO:0000256" key="4">
    <source>
        <dbReference type="ARBA" id="ARBA00022825"/>
    </source>
</evidence>
<dbReference type="RefSeq" id="WP_348387255.1">
    <property type="nucleotide sequence ID" value="NZ_CP134146.1"/>
</dbReference>
<evidence type="ECO:0000256" key="3">
    <source>
        <dbReference type="ARBA" id="ARBA00022801"/>
    </source>
</evidence>
<dbReference type="InterPro" id="IPR043504">
    <property type="entry name" value="Peptidase_S1_PA_chymotrypsin"/>
</dbReference>
<organism evidence="7 8">
    <name type="scientific">Thalassotalea nanhaiensis</name>
    <dbReference type="NCBI Taxonomy" id="3065648"/>
    <lineage>
        <taxon>Bacteria</taxon>
        <taxon>Pseudomonadati</taxon>
        <taxon>Pseudomonadota</taxon>
        <taxon>Gammaproteobacteria</taxon>
        <taxon>Alteromonadales</taxon>
        <taxon>Colwelliaceae</taxon>
        <taxon>Thalassotalea</taxon>
    </lineage>
</organism>
<comment type="similarity">
    <text evidence="1">Belongs to the peptidase S1C family.</text>
</comment>
<dbReference type="PROSITE" id="PS50106">
    <property type="entry name" value="PDZ"/>
    <property type="match status" value="1"/>
</dbReference>
<dbReference type="Gene3D" id="2.30.42.10">
    <property type="match status" value="1"/>
</dbReference>
<dbReference type="EMBL" id="CP134146">
    <property type="protein sequence ID" value="WNC68097.1"/>
    <property type="molecule type" value="Genomic_DNA"/>
</dbReference>
<keyword evidence="8" id="KW-1185">Reference proteome</keyword>
<evidence type="ECO:0000259" key="6">
    <source>
        <dbReference type="PROSITE" id="PS50106"/>
    </source>
</evidence>